<organism evidence="3 4">
    <name type="scientific">Crossiella cryophila</name>
    <dbReference type="NCBI Taxonomy" id="43355"/>
    <lineage>
        <taxon>Bacteria</taxon>
        <taxon>Bacillati</taxon>
        <taxon>Actinomycetota</taxon>
        <taxon>Actinomycetes</taxon>
        <taxon>Pseudonocardiales</taxon>
        <taxon>Pseudonocardiaceae</taxon>
        <taxon>Crossiella</taxon>
    </lineage>
</organism>
<keyword evidence="1" id="KW-0812">Transmembrane</keyword>
<feature type="transmembrane region" description="Helical" evidence="1">
    <location>
        <begin position="468"/>
        <end position="486"/>
    </location>
</feature>
<feature type="transmembrane region" description="Helical" evidence="1">
    <location>
        <begin position="535"/>
        <end position="558"/>
    </location>
</feature>
<dbReference type="EMBL" id="JACHMH010000001">
    <property type="protein sequence ID" value="MBB4678996.1"/>
    <property type="molecule type" value="Genomic_DNA"/>
</dbReference>
<name>A0A7W7FU81_9PSEU</name>
<feature type="transmembrane region" description="Helical" evidence="1">
    <location>
        <begin position="617"/>
        <end position="639"/>
    </location>
</feature>
<sequence>MAPRIWSPGTRALLACGAVLLVTGLAWLTLWLLGKTGAEDGAGIANVLALPATALGTLAALLALRTRPRADDPTLLAARTRTLLDQVHTAEARTLQRLLGDTGEPQPANVAFAQPEAALLSWRTDGGASEGTLNTIAAFYRSLTRGRLVILGEPGAGKTVLAIRLLLDLAAKAEVVPVRLSLPAFRHLAGTPAETRDRLDRWIAEHLITVRGIEPAVAQVLIADGRILPVLDGLDEMDPDHTEPHRARSVLAALNLPAGTRRWPVIVTCRSTRYQALEHPLQDATAVTMRNLKVEQVIAWLAHRFPDPSQPDGIQARWRPVVQQLRRHPNGRLAQCLTNPLRLYLAVTVYQGRDTSPKNLRALDADALEQHLFGNLVAAVTAHHARADGSHYGAEDVQRWLHTFAAHLGRMGKLNKSTVDLKLHELWRTTGRPGSTGWGIRLGSAVLCAGVVLHLILVYELLMSSGDSNWFVLAGLALITLVFNALSPGVPRRIDLRAVRTAAGRRFALYVALPGLLTGTFGGLEIGIATNAIRGILAGAVFGLGMAFVFVVALGLVVRQQEAVCPSEPMRQAIIRDLVVVGAFGLVLVVMLVSTVGMIVGIFHGRWEVFVRGLPSMIAWGLLFGTVVGAAAAASFSPWPRYVLAVWRLSRTNDLPTRPAQFLDWAYTAGLVRLSGIAVQFRHRELQRRSAEYTPIATQPTLRQGEVRGASPAMKGSS</sequence>
<dbReference type="Pfam" id="PF05729">
    <property type="entry name" value="NACHT"/>
    <property type="match status" value="1"/>
</dbReference>
<evidence type="ECO:0000313" key="3">
    <source>
        <dbReference type="EMBL" id="MBB4678996.1"/>
    </source>
</evidence>
<accession>A0A7W7FU81</accession>
<reference evidence="3 4" key="1">
    <citation type="submission" date="2020-08" db="EMBL/GenBank/DDBJ databases">
        <title>Sequencing the genomes of 1000 actinobacteria strains.</title>
        <authorList>
            <person name="Klenk H.-P."/>
        </authorList>
    </citation>
    <scope>NUCLEOTIDE SEQUENCE [LARGE SCALE GENOMIC DNA]</scope>
    <source>
        <strain evidence="3 4">DSM 44230</strain>
    </source>
</reference>
<dbReference type="SUPFAM" id="SSF52540">
    <property type="entry name" value="P-loop containing nucleoside triphosphate hydrolases"/>
    <property type="match status" value="1"/>
</dbReference>
<dbReference type="Proteomes" id="UP000533598">
    <property type="component" value="Unassembled WGS sequence"/>
</dbReference>
<keyword evidence="4" id="KW-1185">Reference proteome</keyword>
<dbReference type="InterPro" id="IPR007111">
    <property type="entry name" value="NACHT_NTPase"/>
</dbReference>
<evidence type="ECO:0000313" key="4">
    <source>
        <dbReference type="Proteomes" id="UP000533598"/>
    </source>
</evidence>
<evidence type="ECO:0000256" key="1">
    <source>
        <dbReference type="SAM" id="Phobius"/>
    </source>
</evidence>
<comment type="caution">
    <text evidence="3">The sequence shown here is derived from an EMBL/GenBank/DDBJ whole genome shotgun (WGS) entry which is preliminary data.</text>
</comment>
<feature type="transmembrane region" description="Helical" evidence="1">
    <location>
        <begin position="12"/>
        <end position="32"/>
    </location>
</feature>
<feature type="transmembrane region" description="Helical" evidence="1">
    <location>
        <begin position="44"/>
        <end position="64"/>
    </location>
</feature>
<evidence type="ECO:0000259" key="2">
    <source>
        <dbReference type="Pfam" id="PF05729"/>
    </source>
</evidence>
<keyword evidence="1" id="KW-1133">Transmembrane helix</keyword>
<feature type="transmembrane region" description="Helical" evidence="1">
    <location>
        <begin position="578"/>
        <end position="605"/>
    </location>
</feature>
<feature type="transmembrane region" description="Helical" evidence="1">
    <location>
        <begin position="438"/>
        <end position="462"/>
    </location>
</feature>
<feature type="transmembrane region" description="Helical" evidence="1">
    <location>
        <begin position="507"/>
        <end position="529"/>
    </location>
</feature>
<dbReference type="Gene3D" id="3.40.50.300">
    <property type="entry name" value="P-loop containing nucleotide triphosphate hydrolases"/>
    <property type="match status" value="1"/>
</dbReference>
<protein>
    <recommendedName>
        <fullName evidence="2">NACHT domain-containing protein</fullName>
    </recommendedName>
</protein>
<gene>
    <name evidence="3" type="ORF">HNR67_005114</name>
</gene>
<keyword evidence="1" id="KW-0472">Membrane</keyword>
<dbReference type="RefSeq" id="WP_185004796.1">
    <property type="nucleotide sequence ID" value="NZ_BAAAUI010000046.1"/>
</dbReference>
<dbReference type="InterPro" id="IPR027417">
    <property type="entry name" value="P-loop_NTPase"/>
</dbReference>
<feature type="domain" description="NACHT" evidence="2">
    <location>
        <begin position="148"/>
        <end position="307"/>
    </location>
</feature>
<proteinExistence type="predicted"/>
<dbReference type="AlphaFoldDB" id="A0A7W7FU81"/>